<feature type="non-terminal residue" evidence="1">
    <location>
        <position position="382"/>
    </location>
</feature>
<name>A0A660SPP7_UNCT6</name>
<evidence type="ECO:0000313" key="2">
    <source>
        <dbReference type="Proteomes" id="UP000271125"/>
    </source>
</evidence>
<reference evidence="1 2" key="1">
    <citation type="submission" date="2018-06" db="EMBL/GenBank/DDBJ databases">
        <title>Extensive metabolic versatility and redundancy in microbially diverse, dynamic hydrothermal sediments.</title>
        <authorList>
            <person name="Dombrowski N."/>
            <person name="Teske A."/>
            <person name="Baker B.J."/>
        </authorList>
    </citation>
    <scope>NUCLEOTIDE SEQUENCE [LARGE SCALE GENOMIC DNA]</scope>
    <source>
        <strain evidence="1">B10_G13</strain>
    </source>
</reference>
<proteinExistence type="predicted"/>
<dbReference type="EMBL" id="QNBD01000063">
    <property type="protein sequence ID" value="RKX71950.1"/>
    <property type="molecule type" value="Genomic_DNA"/>
</dbReference>
<evidence type="ECO:0000313" key="1">
    <source>
        <dbReference type="EMBL" id="RKX71950.1"/>
    </source>
</evidence>
<sequence length="382" mass="43620">MRRITVLILILFLLNIRIYGDDSTYTHLNGYSEFLFNKQTVSGNVSDYSYQPYFNRNNRNNISIDAGLGNNLYFYGNVITDGMPGNERLYKFSLKHTIGKITMGQFNPQIPTFSNNALLKGVIIESGYSNHSAKSYYFYNNMDVKETRIKGNDTEGPFSLGYINIKESSEKVMFIDQQNRRMELERTKDYTINYISGEIRLKSKILKINEDLIVYFQIESIDRYSTLNGSYNFDNDVINFGISGGKESIQGDTIKENSNVGVKGGYKNSFVNIGSRYNISLSDSLFPSNLSGNIDFNKNGFYLNAKGTKIDDNHTLLNSNGYNSYHLYSGFDNDRLKVAAGYNISNKDSIETKNISAELGYNIRENFLSYNFERIIKDNYSV</sequence>
<dbReference type="Proteomes" id="UP000271125">
    <property type="component" value="Unassembled WGS sequence"/>
</dbReference>
<dbReference type="AlphaFoldDB" id="A0A660SPP7"/>
<accession>A0A660SPP7</accession>
<organism evidence="1 2">
    <name type="scientific">candidate division TA06 bacterium</name>
    <dbReference type="NCBI Taxonomy" id="2250710"/>
    <lineage>
        <taxon>Bacteria</taxon>
        <taxon>Bacteria division TA06</taxon>
    </lineage>
</organism>
<protein>
    <submittedName>
        <fullName evidence="1">Uncharacterized protein</fullName>
    </submittedName>
</protein>
<gene>
    <name evidence="1" type="ORF">DRP43_01900</name>
</gene>
<comment type="caution">
    <text evidence="1">The sequence shown here is derived from an EMBL/GenBank/DDBJ whole genome shotgun (WGS) entry which is preliminary data.</text>
</comment>